<comment type="caution">
    <text evidence="1">The sequence shown here is derived from an EMBL/GenBank/DDBJ whole genome shotgun (WGS) entry which is preliminary data.</text>
</comment>
<name>A0A4Z2HHQ6_9TELE</name>
<evidence type="ECO:0000313" key="2">
    <source>
        <dbReference type="Proteomes" id="UP000314294"/>
    </source>
</evidence>
<protein>
    <submittedName>
        <fullName evidence="1">Uncharacterized protein</fullName>
    </submittedName>
</protein>
<proteinExistence type="predicted"/>
<evidence type="ECO:0000313" key="1">
    <source>
        <dbReference type="EMBL" id="TNN64795.1"/>
    </source>
</evidence>
<dbReference type="AlphaFoldDB" id="A0A4Z2HHQ6"/>
<reference evidence="1 2" key="1">
    <citation type="submission" date="2019-03" db="EMBL/GenBank/DDBJ databases">
        <title>First draft genome of Liparis tanakae, snailfish: a comprehensive survey of snailfish specific genes.</title>
        <authorList>
            <person name="Kim W."/>
            <person name="Song I."/>
            <person name="Jeong J.-H."/>
            <person name="Kim D."/>
            <person name="Kim S."/>
            <person name="Ryu S."/>
            <person name="Song J.Y."/>
            <person name="Lee S.K."/>
        </authorList>
    </citation>
    <scope>NUCLEOTIDE SEQUENCE [LARGE SCALE GENOMIC DNA]</scope>
    <source>
        <tissue evidence="1">Muscle</tissue>
    </source>
</reference>
<dbReference type="Proteomes" id="UP000314294">
    <property type="component" value="Unassembled WGS sequence"/>
</dbReference>
<gene>
    <name evidence="1" type="ORF">EYF80_024990</name>
</gene>
<accession>A0A4Z2HHQ6</accession>
<organism evidence="1 2">
    <name type="scientific">Liparis tanakae</name>
    <name type="common">Tanaka's snailfish</name>
    <dbReference type="NCBI Taxonomy" id="230148"/>
    <lineage>
        <taxon>Eukaryota</taxon>
        <taxon>Metazoa</taxon>
        <taxon>Chordata</taxon>
        <taxon>Craniata</taxon>
        <taxon>Vertebrata</taxon>
        <taxon>Euteleostomi</taxon>
        <taxon>Actinopterygii</taxon>
        <taxon>Neopterygii</taxon>
        <taxon>Teleostei</taxon>
        <taxon>Neoteleostei</taxon>
        <taxon>Acanthomorphata</taxon>
        <taxon>Eupercaria</taxon>
        <taxon>Perciformes</taxon>
        <taxon>Cottioidei</taxon>
        <taxon>Cottales</taxon>
        <taxon>Liparidae</taxon>
        <taxon>Liparis</taxon>
    </lineage>
</organism>
<dbReference type="EMBL" id="SRLO01000246">
    <property type="protein sequence ID" value="TNN64795.1"/>
    <property type="molecule type" value="Genomic_DNA"/>
</dbReference>
<sequence>MSKPTKGRSSWANEMLPNAVPSHIKHADMICVAESIPEPGVSSAAPAGLDVSLESAVGELAVLGWSGEQRCDLKLAQQTERPGPHLVVALQGLLMATSSQDPPRPDSVES</sequence>
<keyword evidence="2" id="KW-1185">Reference proteome</keyword>